<keyword evidence="1" id="KW-0812">Transmembrane</keyword>
<reference evidence="2" key="1">
    <citation type="submission" date="2021-10" db="EMBL/GenBank/DDBJ databases">
        <title>Novel species in genus Arthrobacter.</title>
        <authorList>
            <person name="Liu Y."/>
        </authorList>
    </citation>
    <scope>NUCLEOTIDE SEQUENCE</scope>
    <source>
        <strain evidence="2">Zg-Y453</strain>
    </source>
</reference>
<gene>
    <name evidence="2" type="ORF">LJ757_16875</name>
</gene>
<keyword evidence="1" id="KW-0472">Membrane</keyword>
<accession>A0A9X1MG42</accession>
<evidence type="ECO:0008006" key="4">
    <source>
        <dbReference type="Google" id="ProtNLM"/>
    </source>
</evidence>
<sequence length="159" mass="16000">MIAFLIVGGIGAALLLLSMLLGPVFDFLDVLDGALSGTAVGSGLTIFGASGALVLSNDGPVWLAYAVAAVLFAAAVGVVSRMTSKLQKASVQVPHEVIGLTGVSITRITGALGEVQLNHPREINKRLAFCDGVIGSGVSIVVTELHGSRVKVAPAPAAA</sequence>
<proteinExistence type="predicted"/>
<name>A0A9X1MG42_9MICC</name>
<feature type="transmembrane region" description="Helical" evidence="1">
    <location>
        <begin position="61"/>
        <end position="79"/>
    </location>
</feature>
<dbReference type="RefSeq" id="WP_227897455.1">
    <property type="nucleotide sequence ID" value="NZ_CP099467.1"/>
</dbReference>
<evidence type="ECO:0000256" key="1">
    <source>
        <dbReference type="SAM" id="Phobius"/>
    </source>
</evidence>
<keyword evidence="3" id="KW-1185">Reference proteome</keyword>
<keyword evidence="1" id="KW-1133">Transmembrane helix</keyword>
<comment type="caution">
    <text evidence="2">The sequence shown here is derived from an EMBL/GenBank/DDBJ whole genome shotgun (WGS) entry which is preliminary data.</text>
</comment>
<evidence type="ECO:0000313" key="2">
    <source>
        <dbReference type="EMBL" id="MCC3299469.1"/>
    </source>
</evidence>
<dbReference type="Proteomes" id="UP001139158">
    <property type="component" value="Unassembled WGS sequence"/>
</dbReference>
<dbReference type="EMBL" id="JAJFZV010000018">
    <property type="protein sequence ID" value="MCC3299469.1"/>
    <property type="molecule type" value="Genomic_DNA"/>
</dbReference>
<feature type="transmembrane region" description="Helical" evidence="1">
    <location>
        <begin position="6"/>
        <end position="28"/>
    </location>
</feature>
<feature type="transmembrane region" description="Helical" evidence="1">
    <location>
        <begin position="35"/>
        <end position="55"/>
    </location>
</feature>
<organism evidence="2 3">
    <name type="scientific">Arthrobacter caoxuetaonis</name>
    <dbReference type="NCBI Taxonomy" id="2886935"/>
    <lineage>
        <taxon>Bacteria</taxon>
        <taxon>Bacillati</taxon>
        <taxon>Actinomycetota</taxon>
        <taxon>Actinomycetes</taxon>
        <taxon>Micrococcales</taxon>
        <taxon>Micrococcaceae</taxon>
        <taxon>Arthrobacter</taxon>
    </lineage>
</organism>
<protein>
    <recommendedName>
        <fullName evidence="4">NfeD-like C-terminal domain-containing protein</fullName>
    </recommendedName>
</protein>
<evidence type="ECO:0000313" key="3">
    <source>
        <dbReference type="Proteomes" id="UP001139158"/>
    </source>
</evidence>
<dbReference type="AlphaFoldDB" id="A0A9X1MG42"/>